<dbReference type="GeneID" id="93363074"/>
<dbReference type="PRINTS" id="PR00111">
    <property type="entry name" value="ABHYDROLASE"/>
</dbReference>
<evidence type="ECO:0000256" key="1">
    <source>
        <dbReference type="ARBA" id="ARBA00022559"/>
    </source>
</evidence>
<comment type="caution">
    <text evidence="4">The sequence shown here is derived from an EMBL/GenBank/DDBJ whole genome shotgun (WGS) entry which is preliminary data.</text>
</comment>
<evidence type="ECO:0000313" key="4">
    <source>
        <dbReference type="EMBL" id="MCV7629045.1"/>
    </source>
</evidence>
<dbReference type="GO" id="GO:0016787">
    <property type="term" value="F:hydrolase activity"/>
    <property type="evidence" value="ECO:0007669"/>
    <property type="project" value="UniProtKB-KW"/>
</dbReference>
<comment type="similarity">
    <text evidence="2">Belongs to the AB hydrolase superfamily. Bacterial non-heme haloperoxidase / perhydrolase family.</text>
</comment>
<gene>
    <name evidence="4" type="ORF">M3A82_006790</name>
    <name evidence="5" type="ORF">SAMN04487849_10827</name>
</gene>
<dbReference type="PANTHER" id="PTHR43433">
    <property type="entry name" value="HYDROLASE, ALPHA/BETA FOLD FAMILY PROTEIN"/>
    <property type="match status" value="1"/>
</dbReference>
<dbReference type="GO" id="GO:0004601">
    <property type="term" value="F:peroxidase activity"/>
    <property type="evidence" value="ECO:0007669"/>
    <property type="project" value="UniProtKB-KW"/>
</dbReference>
<dbReference type="Proteomes" id="UP000184253">
    <property type="component" value="Unassembled WGS sequence"/>
</dbReference>
<dbReference type="PANTHER" id="PTHR43433:SF4">
    <property type="entry name" value="NON-HEME CHLOROPEROXIDASE-RELATED"/>
    <property type="match status" value="1"/>
</dbReference>
<dbReference type="Proteomes" id="UP001205867">
    <property type="component" value="Unassembled WGS sequence"/>
</dbReference>
<keyword evidence="1" id="KW-0575">Peroxidase</keyword>
<proteinExistence type="inferred from homology"/>
<evidence type="ECO:0000256" key="2">
    <source>
        <dbReference type="ARBA" id="ARBA00038128"/>
    </source>
</evidence>
<dbReference type="FunFam" id="3.40.50.1820:FF:000205">
    <property type="entry name" value="Non-haem bromoperoxidase BPO-A2"/>
    <property type="match status" value="1"/>
</dbReference>
<dbReference type="AlphaFoldDB" id="A0AAP3AJ63"/>
<keyword evidence="1" id="KW-0560">Oxidoreductase</keyword>
<evidence type="ECO:0000259" key="3">
    <source>
        <dbReference type="Pfam" id="PF00561"/>
    </source>
</evidence>
<name>A0AAP3AJ63_MICLU</name>
<dbReference type="EMBL" id="JALXKZ020000012">
    <property type="protein sequence ID" value="MCV7629045.1"/>
    <property type="molecule type" value="Genomic_DNA"/>
</dbReference>
<dbReference type="SUPFAM" id="SSF53474">
    <property type="entry name" value="alpha/beta-Hydrolases"/>
    <property type="match status" value="1"/>
</dbReference>
<dbReference type="InterPro" id="IPR050471">
    <property type="entry name" value="AB_hydrolase"/>
</dbReference>
<organism evidence="4 7">
    <name type="scientific">Micrococcus luteus</name>
    <name type="common">Micrococcus lysodeikticus</name>
    <dbReference type="NCBI Taxonomy" id="1270"/>
    <lineage>
        <taxon>Bacteria</taxon>
        <taxon>Bacillati</taxon>
        <taxon>Actinomycetota</taxon>
        <taxon>Actinomycetes</taxon>
        <taxon>Micrococcales</taxon>
        <taxon>Micrococcaceae</taxon>
        <taxon>Micrococcus</taxon>
    </lineage>
</organism>
<feature type="domain" description="AB hydrolase-1" evidence="3">
    <location>
        <begin position="25"/>
        <end position="266"/>
    </location>
</feature>
<dbReference type="Gene3D" id="3.40.50.1820">
    <property type="entry name" value="alpha/beta hydrolase"/>
    <property type="match status" value="1"/>
</dbReference>
<reference evidence="5 6" key="1">
    <citation type="submission" date="2016-11" db="EMBL/GenBank/DDBJ databases">
        <authorList>
            <person name="Varghese N."/>
            <person name="Submissions S."/>
        </authorList>
    </citation>
    <scope>NUCLEOTIDE SEQUENCE [LARGE SCALE GENOMIC DNA]</scope>
    <source>
        <strain evidence="5 6">VTM4R57</strain>
    </source>
</reference>
<dbReference type="RefSeq" id="WP_010079170.1">
    <property type="nucleotide sequence ID" value="NZ_CANMWH010000001.1"/>
</dbReference>
<evidence type="ECO:0000313" key="6">
    <source>
        <dbReference type="Proteomes" id="UP000184253"/>
    </source>
</evidence>
<evidence type="ECO:0000313" key="5">
    <source>
        <dbReference type="EMBL" id="SHL68632.1"/>
    </source>
</evidence>
<reference evidence="4" key="2">
    <citation type="submission" date="2023-06" db="EMBL/GenBank/DDBJ databases">
        <title>lsaBGC provides a comprehensive framework for evolutionary analysis of biosynthetic gene clusters within focal taxa.</title>
        <authorList>
            <person name="Salamzade R."/>
            <person name="Sandstrom S."/>
            <person name="Kalan L.R."/>
        </authorList>
    </citation>
    <scope>NUCLEOTIDE SEQUENCE</scope>
    <source>
        <strain evidence="4">P3-SID899</strain>
    </source>
</reference>
<protein>
    <submittedName>
        <fullName evidence="4">Alpha/beta hydrolase</fullName>
    </submittedName>
    <submittedName>
        <fullName evidence="5">Pimeloyl-ACP methyl ester carboxylesterase</fullName>
    </submittedName>
</protein>
<evidence type="ECO:0000313" key="7">
    <source>
        <dbReference type="Proteomes" id="UP001205867"/>
    </source>
</evidence>
<dbReference type="InterPro" id="IPR000073">
    <property type="entry name" value="AB_hydrolase_1"/>
</dbReference>
<dbReference type="EMBL" id="FRCE01000008">
    <property type="protein sequence ID" value="SHL68632.1"/>
    <property type="molecule type" value="Genomic_DNA"/>
</dbReference>
<dbReference type="Pfam" id="PF00561">
    <property type="entry name" value="Abhydrolase_1"/>
    <property type="match status" value="1"/>
</dbReference>
<keyword evidence="4" id="KW-0378">Hydrolase</keyword>
<accession>A0AAP3AJ63</accession>
<dbReference type="InterPro" id="IPR029058">
    <property type="entry name" value="AB_hydrolase_fold"/>
</dbReference>
<sequence>MTLMQIPTDHGTIGLNVEEAGHGRPVVLIHGWPLTLDSWKDQVAALSPHYRVITYDRRGFGASEKPAGGYDYDTMTADLHGLLTELDLRDVTLVGFSMGGGEVARYMSRFGADRIHSVVFAGAVPPYLLKTDDNPDGPLTEKQAAEMRAGLEKDRESFFDDFTTTFFSTPKLAGLTSSLKVTEEQRQEAIRMALQSDQTAALACMDAFGATDFRRDLPAVTVPALVLHGDADQIVPFKGSGKRTHKAIDGSRVELVKDAPHGFSISHSEEFNRILLEFLAE</sequence>